<feature type="transmembrane region" description="Helical" evidence="4">
    <location>
        <begin position="282"/>
        <end position="301"/>
    </location>
</feature>
<dbReference type="Gene3D" id="1.20.1250.20">
    <property type="entry name" value="MFS general substrate transporter like domains"/>
    <property type="match status" value="2"/>
</dbReference>
<accession>A0A3N2DGL2</accession>
<dbReference type="GO" id="GO:0022857">
    <property type="term" value="F:transmembrane transporter activity"/>
    <property type="evidence" value="ECO:0007669"/>
    <property type="project" value="InterPro"/>
</dbReference>
<dbReference type="SUPFAM" id="SSF103473">
    <property type="entry name" value="MFS general substrate transporter"/>
    <property type="match status" value="1"/>
</dbReference>
<protein>
    <submittedName>
        <fullName evidence="6">Putative MFS family arabinose efflux permease</fullName>
    </submittedName>
</protein>
<evidence type="ECO:0000256" key="3">
    <source>
        <dbReference type="ARBA" id="ARBA00023136"/>
    </source>
</evidence>
<feature type="transmembrane region" description="Helical" evidence="4">
    <location>
        <begin position="137"/>
        <end position="155"/>
    </location>
</feature>
<feature type="transmembrane region" description="Helical" evidence="4">
    <location>
        <begin position="307"/>
        <end position="330"/>
    </location>
</feature>
<dbReference type="Pfam" id="PF07690">
    <property type="entry name" value="MFS_1"/>
    <property type="match status" value="1"/>
</dbReference>
<keyword evidence="1 4" id="KW-0812">Transmembrane</keyword>
<keyword evidence="3 4" id="KW-0472">Membrane</keyword>
<keyword evidence="2 4" id="KW-1133">Transmembrane helix</keyword>
<dbReference type="PANTHER" id="PTHR23534:SF1">
    <property type="entry name" value="MAJOR FACILITATOR SUPERFAMILY PROTEIN"/>
    <property type="match status" value="1"/>
</dbReference>
<gene>
    <name evidence="6" type="ORF">EDC56_3139</name>
</gene>
<feature type="transmembrane region" description="Helical" evidence="4">
    <location>
        <begin position="372"/>
        <end position="392"/>
    </location>
</feature>
<dbReference type="Proteomes" id="UP000275394">
    <property type="component" value="Unassembled WGS sequence"/>
</dbReference>
<feature type="transmembrane region" description="Helical" evidence="4">
    <location>
        <begin position="167"/>
        <end position="189"/>
    </location>
</feature>
<evidence type="ECO:0000313" key="7">
    <source>
        <dbReference type="Proteomes" id="UP000275394"/>
    </source>
</evidence>
<feature type="transmembrane region" description="Helical" evidence="4">
    <location>
        <begin position="257"/>
        <end position="275"/>
    </location>
</feature>
<evidence type="ECO:0000259" key="5">
    <source>
        <dbReference type="PROSITE" id="PS50850"/>
    </source>
</evidence>
<evidence type="ECO:0000256" key="1">
    <source>
        <dbReference type="ARBA" id="ARBA00022692"/>
    </source>
</evidence>
<feature type="transmembrane region" description="Helical" evidence="4">
    <location>
        <begin position="12"/>
        <end position="39"/>
    </location>
</feature>
<evidence type="ECO:0000256" key="2">
    <source>
        <dbReference type="ARBA" id="ARBA00022989"/>
    </source>
</evidence>
<dbReference type="EMBL" id="RKHR01000006">
    <property type="protein sequence ID" value="ROR98899.1"/>
    <property type="molecule type" value="Genomic_DNA"/>
</dbReference>
<name>A0A3N2DGL2_9GAMM</name>
<feature type="transmembrane region" description="Helical" evidence="4">
    <location>
        <begin position="76"/>
        <end position="95"/>
    </location>
</feature>
<dbReference type="RefSeq" id="WP_123713470.1">
    <property type="nucleotide sequence ID" value="NZ_RKHR01000006.1"/>
</dbReference>
<dbReference type="InterPro" id="IPR036259">
    <property type="entry name" value="MFS_trans_sf"/>
</dbReference>
<comment type="caution">
    <text evidence="6">The sequence shown here is derived from an EMBL/GenBank/DDBJ whole genome shotgun (WGS) entry which is preliminary data.</text>
</comment>
<dbReference type="AlphaFoldDB" id="A0A3N2DGL2"/>
<feature type="transmembrane region" description="Helical" evidence="4">
    <location>
        <begin position="342"/>
        <end position="360"/>
    </location>
</feature>
<dbReference type="PROSITE" id="PS50850">
    <property type="entry name" value="MFS"/>
    <property type="match status" value="1"/>
</dbReference>
<proteinExistence type="predicted"/>
<reference evidence="6 7" key="1">
    <citation type="submission" date="2018-11" db="EMBL/GenBank/DDBJ databases">
        <title>Genomic Encyclopedia of Type Strains, Phase IV (KMG-IV): sequencing the most valuable type-strain genomes for metagenomic binning, comparative biology and taxonomic classification.</title>
        <authorList>
            <person name="Goeker M."/>
        </authorList>
    </citation>
    <scope>NUCLEOTIDE SEQUENCE [LARGE SCALE GENOMIC DNA]</scope>
    <source>
        <strain evidence="6 7">DSM 100316</strain>
    </source>
</reference>
<feature type="transmembrane region" description="Helical" evidence="4">
    <location>
        <begin position="51"/>
        <end position="69"/>
    </location>
</feature>
<sequence>MFRSYNQLPKYIYLYVLCQSINLTAAVISVAIAAIVGYAIAPDSSLATLPYGAQFLFLLLATYPISILMEKKGRKIAFYIGAIFLFLSGLIGFIAASNKSFMLLITAHAFLGVFSACANYYRFAATDGLEHSLKSKALSLVVAGGLLAGVIGPLISSYSRDIEGFSLFSLSYGFFMVLAVINIIILKFIPNTCSAKASKQPVDSITKNKVRLEINFPIFFAIFTAAVSYGLMNLIMIQSSLQMHQIDIDFNHSAQAIQWHVIAMFAPSFLSGVLISKFGHKLIIFFGLNLFLSVFLINVFYADFNSIIFSLVLLGLSWNFCYVGGSSYLAELVANDTNAKRWQGIGDSAIAVLAMLGALLPSVFMSTLGWKGSNYLCITIILFCFVMCAFLFKNNQKFEPEECLR</sequence>
<evidence type="ECO:0000256" key="4">
    <source>
        <dbReference type="SAM" id="Phobius"/>
    </source>
</evidence>
<keyword evidence="7" id="KW-1185">Reference proteome</keyword>
<dbReference type="InterPro" id="IPR011701">
    <property type="entry name" value="MFS"/>
</dbReference>
<dbReference type="InterPro" id="IPR020846">
    <property type="entry name" value="MFS_dom"/>
</dbReference>
<feature type="transmembrane region" description="Helical" evidence="4">
    <location>
        <begin position="101"/>
        <end position="125"/>
    </location>
</feature>
<feature type="transmembrane region" description="Helical" evidence="4">
    <location>
        <begin position="216"/>
        <end position="237"/>
    </location>
</feature>
<dbReference type="OrthoDB" id="8558006at2"/>
<dbReference type="PANTHER" id="PTHR23534">
    <property type="entry name" value="MFS PERMEASE"/>
    <property type="match status" value="1"/>
</dbReference>
<feature type="domain" description="Major facilitator superfamily (MFS) profile" evidence="5">
    <location>
        <begin position="214"/>
        <end position="405"/>
    </location>
</feature>
<evidence type="ECO:0000313" key="6">
    <source>
        <dbReference type="EMBL" id="ROR98899.1"/>
    </source>
</evidence>
<organism evidence="6 7">
    <name type="scientific">Sinobacterium caligoides</name>
    <dbReference type="NCBI Taxonomy" id="933926"/>
    <lineage>
        <taxon>Bacteria</taxon>
        <taxon>Pseudomonadati</taxon>
        <taxon>Pseudomonadota</taxon>
        <taxon>Gammaproteobacteria</taxon>
        <taxon>Cellvibrionales</taxon>
        <taxon>Spongiibacteraceae</taxon>
        <taxon>Sinobacterium</taxon>
    </lineage>
</organism>